<dbReference type="InterPro" id="IPR041373">
    <property type="entry name" value="RT_RNaseH"/>
</dbReference>
<organism evidence="8 9">
    <name type="scientific">Vespula germanica</name>
    <name type="common">German yellow jacket</name>
    <name type="synonym">Paravespula germanica</name>
    <dbReference type="NCBI Taxonomy" id="30212"/>
    <lineage>
        <taxon>Eukaryota</taxon>
        <taxon>Metazoa</taxon>
        <taxon>Ecdysozoa</taxon>
        <taxon>Arthropoda</taxon>
        <taxon>Hexapoda</taxon>
        <taxon>Insecta</taxon>
        <taxon>Pterygota</taxon>
        <taxon>Neoptera</taxon>
        <taxon>Endopterygota</taxon>
        <taxon>Hymenoptera</taxon>
        <taxon>Apocrita</taxon>
        <taxon>Aculeata</taxon>
        <taxon>Vespoidea</taxon>
        <taxon>Vespidae</taxon>
        <taxon>Vespinae</taxon>
        <taxon>Vespula</taxon>
    </lineage>
</organism>
<dbReference type="Proteomes" id="UP000617340">
    <property type="component" value="Unassembled WGS sequence"/>
</dbReference>
<evidence type="ECO:0000313" key="8">
    <source>
        <dbReference type="EMBL" id="KAF7387392.1"/>
    </source>
</evidence>
<evidence type="ECO:0000256" key="1">
    <source>
        <dbReference type="ARBA" id="ARBA00022679"/>
    </source>
</evidence>
<reference evidence="8" key="1">
    <citation type="journal article" date="2020" name="G3 (Bethesda)">
        <title>High-Quality Assemblies for Three Invasive Social Wasps from the &lt;i&gt;Vespula&lt;/i&gt; Genus.</title>
        <authorList>
            <person name="Harrop T.W.R."/>
            <person name="Guhlin J."/>
            <person name="McLaughlin G.M."/>
            <person name="Permina E."/>
            <person name="Stockwell P."/>
            <person name="Gilligan J."/>
            <person name="Le Lec M.F."/>
            <person name="Gruber M.A.M."/>
            <person name="Quinn O."/>
            <person name="Lovegrove M."/>
            <person name="Duncan E.J."/>
            <person name="Remnant E.J."/>
            <person name="Van Eeckhoven J."/>
            <person name="Graham B."/>
            <person name="Knapp R.A."/>
            <person name="Langford K.W."/>
            <person name="Kronenberg Z."/>
            <person name="Press M.O."/>
            <person name="Eacker S.M."/>
            <person name="Wilson-Rankin E.E."/>
            <person name="Purcell J."/>
            <person name="Lester P.J."/>
            <person name="Dearden P.K."/>
        </authorList>
    </citation>
    <scope>NUCLEOTIDE SEQUENCE</scope>
    <source>
        <strain evidence="8">Linc-1</strain>
    </source>
</reference>
<evidence type="ECO:0000313" key="9">
    <source>
        <dbReference type="Proteomes" id="UP000617340"/>
    </source>
</evidence>
<evidence type="ECO:0000259" key="7">
    <source>
        <dbReference type="Pfam" id="PF17917"/>
    </source>
</evidence>
<dbReference type="Pfam" id="PF17917">
    <property type="entry name" value="RT_RNaseH"/>
    <property type="match status" value="1"/>
</dbReference>
<dbReference type="AlphaFoldDB" id="A0A834MW21"/>
<evidence type="ECO:0000256" key="6">
    <source>
        <dbReference type="ARBA" id="ARBA00022918"/>
    </source>
</evidence>
<keyword evidence="2" id="KW-0548">Nucleotidyltransferase</keyword>
<dbReference type="GO" id="GO:0003964">
    <property type="term" value="F:RNA-directed DNA polymerase activity"/>
    <property type="evidence" value="ECO:0007669"/>
    <property type="project" value="UniProtKB-KW"/>
</dbReference>
<keyword evidence="6" id="KW-0695">RNA-directed DNA polymerase</keyword>
<keyword evidence="1" id="KW-0808">Transferase</keyword>
<dbReference type="GO" id="GO:0004519">
    <property type="term" value="F:endonuclease activity"/>
    <property type="evidence" value="ECO:0007669"/>
    <property type="project" value="UniProtKB-KW"/>
</dbReference>
<dbReference type="SUPFAM" id="SSF56672">
    <property type="entry name" value="DNA/RNA polymerases"/>
    <property type="match status" value="1"/>
</dbReference>
<evidence type="ECO:0000256" key="4">
    <source>
        <dbReference type="ARBA" id="ARBA00022759"/>
    </source>
</evidence>
<name>A0A834MW21_VESGE</name>
<keyword evidence="5" id="KW-0378">Hydrolase</keyword>
<keyword evidence="9" id="KW-1185">Reference proteome</keyword>
<evidence type="ECO:0000256" key="5">
    <source>
        <dbReference type="ARBA" id="ARBA00022801"/>
    </source>
</evidence>
<dbReference type="InterPro" id="IPR043502">
    <property type="entry name" value="DNA/RNA_pol_sf"/>
</dbReference>
<accession>A0A834MW21</accession>
<gene>
    <name evidence="8" type="ORF">HZH68_013069</name>
</gene>
<feature type="domain" description="Reverse transcriptase RNase H-like" evidence="7">
    <location>
        <begin position="11"/>
        <end position="108"/>
    </location>
</feature>
<dbReference type="EMBL" id="JACSDZ010000014">
    <property type="protein sequence ID" value="KAF7387392.1"/>
    <property type="molecule type" value="Genomic_DNA"/>
</dbReference>
<comment type="caution">
    <text evidence="8">The sequence shown here is derived from an EMBL/GenBank/DDBJ whole genome shotgun (WGS) entry which is preliminary data.</text>
</comment>
<protein>
    <recommendedName>
        <fullName evidence="7">Reverse transcriptase RNase H-like domain-containing protein</fullName>
    </recommendedName>
</protein>
<sequence>MFIMTVKSEPHTDTSKFGFGNILLQYDGADMTLHPIYYASNKTNTVKSKYSNYKVKCLVIITSLYNFRVYLLRMAFKIMTGYYPFVLKMKKKDLCIRVAKWALLFEKFQYIKNAVQ</sequence>
<proteinExistence type="predicted"/>
<evidence type="ECO:0000256" key="2">
    <source>
        <dbReference type="ARBA" id="ARBA00022695"/>
    </source>
</evidence>
<dbReference type="PANTHER" id="PTHR34072">
    <property type="entry name" value="ENZYMATIC POLYPROTEIN-RELATED"/>
    <property type="match status" value="1"/>
</dbReference>
<keyword evidence="4" id="KW-0255">Endonuclease</keyword>
<dbReference type="PANTHER" id="PTHR34072:SF52">
    <property type="entry name" value="RIBONUCLEASE H"/>
    <property type="match status" value="1"/>
</dbReference>
<evidence type="ECO:0000256" key="3">
    <source>
        <dbReference type="ARBA" id="ARBA00022722"/>
    </source>
</evidence>
<dbReference type="GO" id="GO:0016787">
    <property type="term" value="F:hydrolase activity"/>
    <property type="evidence" value="ECO:0007669"/>
    <property type="project" value="UniProtKB-KW"/>
</dbReference>
<keyword evidence="3" id="KW-0540">Nuclease</keyword>